<protein>
    <recommendedName>
        <fullName evidence="2">DUF7455 domain-containing protein</fullName>
    </recommendedName>
</protein>
<dbReference type="eggNOG" id="ENOG5032Y9G">
    <property type="taxonomic scope" value="Bacteria"/>
</dbReference>
<gene>
    <name evidence="3" type="ORF">HMPREF0058_0302</name>
</gene>
<keyword evidence="4" id="KW-1185">Reference proteome</keyword>
<name>C0W358_9ACTO</name>
<organism evidence="3 4">
    <name type="scientific">Actinomyces urogenitalis DSM 15434</name>
    <dbReference type="NCBI Taxonomy" id="525246"/>
    <lineage>
        <taxon>Bacteria</taxon>
        <taxon>Bacillati</taxon>
        <taxon>Actinomycetota</taxon>
        <taxon>Actinomycetes</taxon>
        <taxon>Actinomycetales</taxon>
        <taxon>Actinomycetaceae</taxon>
        <taxon>Actinomyces</taxon>
    </lineage>
</organism>
<proteinExistence type="predicted"/>
<comment type="caution">
    <text evidence="3">The sequence shown here is derived from an EMBL/GenBank/DDBJ whole genome shotgun (WGS) entry which is preliminary data.</text>
</comment>
<dbReference type="STRING" id="103621.GCA_001067145_01567"/>
<dbReference type="InterPro" id="IPR055878">
    <property type="entry name" value="DUF7455"/>
</dbReference>
<sequence length="94" mass="10134">MWCCKDMSQTSTPSLTQAPQAPEVQDASATETTSRRPLTTADRCDVCGAQAFIRVVLASGELLFCGHHGHAHMSALEKQALFIQDETSQLAADL</sequence>
<evidence type="ECO:0000313" key="4">
    <source>
        <dbReference type="Proteomes" id="UP000004778"/>
    </source>
</evidence>
<dbReference type="Proteomes" id="UP000004778">
    <property type="component" value="Unassembled WGS sequence"/>
</dbReference>
<feature type="compositionally biased region" description="Polar residues" evidence="1">
    <location>
        <begin position="27"/>
        <end position="37"/>
    </location>
</feature>
<dbReference type="EMBL" id="ACFH01000013">
    <property type="protein sequence ID" value="EEH66870.1"/>
    <property type="molecule type" value="Genomic_DNA"/>
</dbReference>
<feature type="domain" description="DUF7455" evidence="2">
    <location>
        <begin position="38"/>
        <end position="90"/>
    </location>
</feature>
<dbReference type="Pfam" id="PF24254">
    <property type="entry name" value="DUF7455"/>
    <property type="match status" value="1"/>
</dbReference>
<accession>C0W358</accession>
<reference evidence="3 4" key="1">
    <citation type="submission" date="2009-01" db="EMBL/GenBank/DDBJ databases">
        <authorList>
            <person name="Qin X."/>
            <person name="Bachman B."/>
            <person name="Battles P."/>
            <person name="Bell A."/>
            <person name="Bess C."/>
            <person name="Bickham C."/>
            <person name="Chaboub L."/>
            <person name="Chen D."/>
            <person name="Coyle M."/>
            <person name="Deiros D.R."/>
            <person name="Dinh H."/>
            <person name="Forbes L."/>
            <person name="Fowler G."/>
            <person name="Francisco L."/>
            <person name="Fu Q."/>
            <person name="Gubbala S."/>
            <person name="Hale W."/>
            <person name="Han Y."/>
            <person name="Hemphill L."/>
            <person name="Highlander S.K."/>
            <person name="Hirani K."/>
            <person name="Hogues M."/>
            <person name="Jackson L."/>
            <person name="Jakkamsetti A."/>
            <person name="Javaid M."/>
            <person name="Jiang H."/>
            <person name="Korchina V."/>
            <person name="Kovar C."/>
            <person name="Lara F."/>
            <person name="Lee S."/>
            <person name="Mata R."/>
            <person name="Mathew T."/>
            <person name="Moen C."/>
            <person name="Morales K."/>
            <person name="Munidasa M."/>
            <person name="Nazareth L."/>
            <person name="Ngo R."/>
            <person name="Nguyen L."/>
            <person name="Okwuonu G."/>
            <person name="Ongeri F."/>
            <person name="Patil S."/>
            <person name="Petrosino J."/>
            <person name="Pham C."/>
            <person name="Pham P."/>
            <person name="Pu L.-L."/>
            <person name="Puazo M."/>
            <person name="Raj R."/>
            <person name="Reid J."/>
            <person name="Rouhana J."/>
            <person name="Saada N."/>
            <person name="Shang Y."/>
            <person name="Simmons D."/>
            <person name="Thornton R."/>
            <person name="Warren J."/>
            <person name="Weissenberger G."/>
            <person name="Zhang J."/>
            <person name="Zhang L."/>
            <person name="Zhou C."/>
            <person name="Zhu D."/>
            <person name="Muzny D."/>
            <person name="Worley K."/>
            <person name="Gibbs R."/>
        </authorList>
    </citation>
    <scope>NUCLEOTIDE SEQUENCE [LARGE SCALE GENOMIC DNA]</scope>
    <source>
        <strain evidence="3 4">DSM 15434</strain>
    </source>
</reference>
<evidence type="ECO:0000313" key="3">
    <source>
        <dbReference type="EMBL" id="EEH66870.1"/>
    </source>
</evidence>
<evidence type="ECO:0000256" key="1">
    <source>
        <dbReference type="SAM" id="MobiDB-lite"/>
    </source>
</evidence>
<feature type="compositionally biased region" description="Polar residues" evidence="1">
    <location>
        <begin position="7"/>
        <end position="19"/>
    </location>
</feature>
<dbReference type="AlphaFoldDB" id="C0W358"/>
<dbReference type="HOGENOM" id="CLU_184972_0_0_11"/>
<feature type="region of interest" description="Disordered" evidence="1">
    <location>
        <begin position="1"/>
        <end position="37"/>
    </location>
</feature>
<evidence type="ECO:0000259" key="2">
    <source>
        <dbReference type="Pfam" id="PF24254"/>
    </source>
</evidence>